<accession>A0A6G0RAF7</accession>
<feature type="region of interest" description="Disordered" evidence="1">
    <location>
        <begin position="38"/>
        <end position="89"/>
    </location>
</feature>
<evidence type="ECO:0000256" key="1">
    <source>
        <dbReference type="SAM" id="MobiDB-lite"/>
    </source>
</evidence>
<dbReference type="AlphaFoldDB" id="A0A6G0RAF7"/>
<reference evidence="2 3" key="1">
    <citation type="submission" date="2018-09" db="EMBL/GenBank/DDBJ databases">
        <title>Genomic investigation of the strawberry pathogen Phytophthora fragariae indicates pathogenicity is determined by transcriptional variation in three key races.</title>
        <authorList>
            <person name="Adams T.M."/>
            <person name="Armitage A.D."/>
            <person name="Sobczyk M.K."/>
            <person name="Bates H.J."/>
            <person name="Dunwell J.M."/>
            <person name="Nellist C.F."/>
            <person name="Harrison R.J."/>
        </authorList>
    </citation>
    <scope>NUCLEOTIDE SEQUENCE [LARGE SCALE GENOMIC DNA]</scope>
    <source>
        <strain evidence="2 3">NOV-77</strain>
    </source>
</reference>
<gene>
    <name evidence="2" type="ORF">PF008_g16993</name>
</gene>
<name>A0A6G0RAF7_9STRA</name>
<organism evidence="2 3">
    <name type="scientific">Phytophthora fragariae</name>
    <dbReference type="NCBI Taxonomy" id="53985"/>
    <lineage>
        <taxon>Eukaryota</taxon>
        <taxon>Sar</taxon>
        <taxon>Stramenopiles</taxon>
        <taxon>Oomycota</taxon>
        <taxon>Peronosporomycetes</taxon>
        <taxon>Peronosporales</taxon>
        <taxon>Peronosporaceae</taxon>
        <taxon>Phytophthora</taxon>
    </lineage>
</organism>
<sequence>MHAITSALYQLTSMVASLQSSAVETRNEMRNETRNEMMNDERDDEAAPMGPVDAQGDDESVAAPTREATADGQPFPARTTPTDTAPADPEVTLNAGATMTGGANGGDLQTITTVLRRLTGQLVDLREAVSSAVTVERAPTMHQATAAATRTSTTTMPPAQATTTGTSDVAGISVKLKVVVARPRTTVGVVAVDERSDEGRRSGTRAVGQQQQLGRLVGRRPSPEEWATPDRQPQRIREQL</sequence>
<feature type="compositionally biased region" description="Low complexity" evidence="1">
    <location>
        <begin position="207"/>
        <end position="220"/>
    </location>
</feature>
<evidence type="ECO:0000313" key="2">
    <source>
        <dbReference type="EMBL" id="KAE9324974.1"/>
    </source>
</evidence>
<evidence type="ECO:0000313" key="3">
    <source>
        <dbReference type="Proteomes" id="UP000486351"/>
    </source>
</evidence>
<comment type="caution">
    <text evidence="2">The sequence shown here is derived from an EMBL/GenBank/DDBJ whole genome shotgun (WGS) entry which is preliminary data.</text>
</comment>
<feature type="region of interest" description="Disordered" evidence="1">
    <location>
        <begin position="146"/>
        <end position="165"/>
    </location>
</feature>
<protein>
    <submittedName>
        <fullName evidence="2">Uncharacterized protein</fullName>
    </submittedName>
</protein>
<dbReference type="EMBL" id="QXFY01001198">
    <property type="protein sequence ID" value="KAE9324974.1"/>
    <property type="molecule type" value="Genomic_DNA"/>
</dbReference>
<dbReference type="Proteomes" id="UP000486351">
    <property type="component" value="Unassembled WGS sequence"/>
</dbReference>
<proteinExistence type="predicted"/>
<feature type="compositionally biased region" description="Low complexity" evidence="1">
    <location>
        <begin position="76"/>
        <end position="89"/>
    </location>
</feature>
<feature type="region of interest" description="Disordered" evidence="1">
    <location>
        <begin position="194"/>
        <end position="240"/>
    </location>
</feature>